<organism evidence="2 3">
    <name type="scientific">Dactylonectria estremocensis</name>
    <dbReference type="NCBI Taxonomy" id="1079267"/>
    <lineage>
        <taxon>Eukaryota</taxon>
        <taxon>Fungi</taxon>
        <taxon>Dikarya</taxon>
        <taxon>Ascomycota</taxon>
        <taxon>Pezizomycotina</taxon>
        <taxon>Sordariomycetes</taxon>
        <taxon>Hypocreomycetidae</taxon>
        <taxon>Hypocreales</taxon>
        <taxon>Nectriaceae</taxon>
        <taxon>Dactylonectria</taxon>
    </lineage>
</organism>
<sequence length="371" mass="39555">MRLALTGSSPKKRHEAGQSLTRPTALSGGWPWVEPLIAAGSTVSGCHIDSTIRATGLWVDDSRQQQTTTEETQKRQQGCLLRFFLADPAQRHDRVHGSGSMVQNPRRPWPRGAFEFVSEHPGRVRVFMTVIGVGTVAMVIHGGPWRGGERSGWGASHDDIGAPHAKRLVPLSALNRQAGRSEQDLPPPPCATSAKARKMQRDGAPGATETETTVGRHGEQSNNEMSPPTPPHLASSQQPSNQGVGGVRCAAEEQSDISSACPVGLRFSSGLTQSKSCRLGTCGTSRCESGEQRANSALVQVPLSCGGVSDSFLHCVWSWQGRLSAHDHDHESMTIIMSPLTATTGLATSSRGASTMVSRARRFLTAVDSSG</sequence>
<evidence type="ECO:0000313" key="3">
    <source>
        <dbReference type="Proteomes" id="UP000717696"/>
    </source>
</evidence>
<evidence type="ECO:0000256" key="1">
    <source>
        <dbReference type="SAM" id="MobiDB-lite"/>
    </source>
</evidence>
<evidence type="ECO:0000313" key="2">
    <source>
        <dbReference type="EMBL" id="KAH7159887.1"/>
    </source>
</evidence>
<keyword evidence="3" id="KW-1185">Reference proteome</keyword>
<reference evidence="2" key="1">
    <citation type="journal article" date="2021" name="Nat. Commun.">
        <title>Genetic determinants of endophytism in the Arabidopsis root mycobiome.</title>
        <authorList>
            <person name="Mesny F."/>
            <person name="Miyauchi S."/>
            <person name="Thiergart T."/>
            <person name="Pickel B."/>
            <person name="Atanasova L."/>
            <person name="Karlsson M."/>
            <person name="Huettel B."/>
            <person name="Barry K.W."/>
            <person name="Haridas S."/>
            <person name="Chen C."/>
            <person name="Bauer D."/>
            <person name="Andreopoulos W."/>
            <person name="Pangilinan J."/>
            <person name="LaButti K."/>
            <person name="Riley R."/>
            <person name="Lipzen A."/>
            <person name="Clum A."/>
            <person name="Drula E."/>
            <person name="Henrissat B."/>
            <person name="Kohler A."/>
            <person name="Grigoriev I.V."/>
            <person name="Martin F.M."/>
            <person name="Hacquard S."/>
        </authorList>
    </citation>
    <scope>NUCLEOTIDE SEQUENCE</scope>
    <source>
        <strain evidence="2">MPI-CAGE-AT-0021</strain>
    </source>
</reference>
<accession>A0A9P9FCL5</accession>
<dbReference type="AlphaFoldDB" id="A0A9P9FCL5"/>
<feature type="region of interest" description="Disordered" evidence="1">
    <location>
        <begin position="178"/>
        <end position="245"/>
    </location>
</feature>
<feature type="region of interest" description="Disordered" evidence="1">
    <location>
        <begin position="1"/>
        <end position="24"/>
    </location>
</feature>
<gene>
    <name evidence="2" type="ORF">B0J13DRAFT_519324</name>
</gene>
<name>A0A9P9FCL5_9HYPO</name>
<comment type="caution">
    <text evidence="2">The sequence shown here is derived from an EMBL/GenBank/DDBJ whole genome shotgun (WGS) entry which is preliminary data.</text>
</comment>
<dbReference type="Proteomes" id="UP000717696">
    <property type="component" value="Unassembled WGS sequence"/>
</dbReference>
<dbReference type="EMBL" id="JAGMUU010000002">
    <property type="protein sequence ID" value="KAH7159887.1"/>
    <property type="molecule type" value="Genomic_DNA"/>
</dbReference>
<proteinExistence type="predicted"/>
<protein>
    <submittedName>
        <fullName evidence="2">Uncharacterized protein</fullName>
    </submittedName>
</protein>